<reference evidence="2 3" key="1">
    <citation type="journal article" date="2021" name="J. Hered.">
        <title>A chromosome-level genome assembly of the parasitoid wasp, Cotesia glomerata (Hymenoptera: Braconidae).</title>
        <authorList>
            <person name="Pinto B.J."/>
            <person name="Weis J.J."/>
            <person name="Gamble T."/>
            <person name="Ode P.J."/>
            <person name="Paul R."/>
            <person name="Zaspel J.M."/>
        </authorList>
    </citation>
    <scope>NUCLEOTIDE SEQUENCE [LARGE SCALE GENOMIC DNA]</scope>
    <source>
        <strain evidence="2">CgM1</strain>
    </source>
</reference>
<feature type="coiled-coil region" evidence="1">
    <location>
        <begin position="141"/>
        <end position="245"/>
    </location>
</feature>
<dbReference type="GO" id="GO:0060271">
    <property type="term" value="P:cilium assembly"/>
    <property type="evidence" value="ECO:0007669"/>
    <property type="project" value="TreeGrafter"/>
</dbReference>
<sequence>METEIYRACENGADEKNLIIQEYETIVESLQQDLNACKLEQKRLREEIEILKQENKNASDLARESFKHANNTECPNNAGNQENIDNLKQQISIIQSEKESMFQLWQMALKAVDVLEQELKATHPSDGKTNKYYEEQINSVKEAYSEAIKVLEAKLIQVRDNFTRHQTLWESTRDKLTLFKNEKTDLENKIVYLQNELTSKEETSSKTIEILKADCINAKQQVENIQNLKLKVDNELIEMKAFANRLAAKDLESKEKVAEAIELIETAVREKETVLQREARVIEEKSKLENRLANLAEEFTARLDKELTELKSNYEKNIQKYLFEIKELKAELRDKMTLIDRVQRESRLYEEELLKVRHSSEDMLQRSNSRSIELEQKLKDAEYKIENCEETCRRKYEDRIRQSDNKVNELEEKLASCNDRLRRNQMYSMRDVEDRVKEADDRTKDAFERYAGLEKRFARALEERDGISNELRTLQLTFDREITRRDNERRLLDSRVRELQEELRKANDLADKATTRANSLLEKINLLEKNAQEYKHQSIFINENKSMDLDKSIDLKIMQDKYEEKISELTRYVKVHQKLSNKWKEEAQSLADKFQSRYKELRSKVSILKNENEELNKELVTCRQQIVAVQRAHLMERYDHGEGAR</sequence>
<dbReference type="GO" id="GO:0005814">
    <property type="term" value="C:centriole"/>
    <property type="evidence" value="ECO:0007669"/>
    <property type="project" value="TreeGrafter"/>
</dbReference>
<organism evidence="2 3">
    <name type="scientific">Cotesia glomerata</name>
    <name type="common">Lepidopteran parasitic wasp</name>
    <name type="synonym">Apanteles glomeratus</name>
    <dbReference type="NCBI Taxonomy" id="32391"/>
    <lineage>
        <taxon>Eukaryota</taxon>
        <taxon>Metazoa</taxon>
        <taxon>Ecdysozoa</taxon>
        <taxon>Arthropoda</taxon>
        <taxon>Hexapoda</taxon>
        <taxon>Insecta</taxon>
        <taxon>Pterygota</taxon>
        <taxon>Neoptera</taxon>
        <taxon>Endopterygota</taxon>
        <taxon>Hymenoptera</taxon>
        <taxon>Apocrita</taxon>
        <taxon>Ichneumonoidea</taxon>
        <taxon>Braconidae</taxon>
        <taxon>Microgastrinae</taxon>
        <taxon>Cotesia</taxon>
    </lineage>
</organism>
<dbReference type="EMBL" id="JAHXZJ010001864">
    <property type="protein sequence ID" value="KAH0550006.1"/>
    <property type="molecule type" value="Genomic_DNA"/>
</dbReference>
<feature type="coiled-coil region" evidence="1">
    <location>
        <begin position="13"/>
        <end position="97"/>
    </location>
</feature>
<gene>
    <name evidence="2" type="ORF">KQX54_016845</name>
</gene>
<proteinExistence type="predicted"/>
<evidence type="ECO:0000313" key="3">
    <source>
        <dbReference type="Proteomes" id="UP000826195"/>
    </source>
</evidence>
<keyword evidence="1" id="KW-0175">Coiled coil</keyword>
<comment type="caution">
    <text evidence="2">The sequence shown here is derived from an EMBL/GenBank/DDBJ whole genome shotgun (WGS) entry which is preliminary data.</text>
</comment>
<protein>
    <submittedName>
        <fullName evidence="2">Uncharacterized protein</fullName>
    </submittedName>
</protein>
<dbReference type="AlphaFoldDB" id="A0AAV7ICD9"/>
<dbReference type="GO" id="GO:0045162">
    <property type="term" value="P:clustering of voltage-gated sodium channels"/>
    <property type="evidence" value="ECO:0007669"/>
    <property type="project" value="InterPro"/>
</dbReference>
<dbReference type="Proteomes" id="UP000826195">
    <property type="component" value="Unassembled WGS sequence"/>
</dbReference>
<evidence type="ECO:0000256" key="1">
    <source>
        <dbReference type="SAM" id="Coils"/>
    </source>
</evidence>
<dbReference type="PANTHER" id="PTHR35970">
    <property type="entry name" value="SODIUM CHANNEL AND CLATHRIN LINKER 1"/>
    <property type="match status" value="1"/>
</dbReference>
<accession>A0AAV7ICD9</accession>
<keyword evidence="3" id="KW-1185">Reference proteome</keyword>
<name>A0AAV7ICD9_COTGL</name>
<feature type="coiled-coil region" evidence="1">
    <location>
        <begin position="278"/>
        <end position="537"/>
    </location>
</feature>
<dbReference type="InterPro" id="IPR038911">
    <property type="entry name" value="SCLT1"/>
</dbReference>
<evidence type="ECO:0000313" key="2">
    <source>
        <dbReference type="EMBL" id="KAH0550006.1"/>
    </source>
</evidence>
<feature type="coiled-coil region" evidence="1">
    <location>
        <begin position="584"/>
        <end position="632"/>
    </location>
</feature>
<dbReference type="PANTHER" id="PTHR35970:SF1">
    <property type="entry name" value="SODIUM CHANNEL AND CLATHRIN LINKER 1"/>
    <property type="match status" value="1"/>
</dbReference>